<sequence>MLLLAYSDTLVATSRSTFTQILPRSLVQDNQKQFCEVNDAGIAWQCCNDETTWLLRNDASRVVDVAWLEVLDPSETATLVHKVMVHLPDVEPEPRLAEVELFVRYNDSDTRASADEVTLAYGSRINPKYRNSRNYTTAWTWR</sequence>
<accession>B7FXI9</accession>
<reference evidence="1 2" key="1">
    <citation type="journal article" date="2008" name="Nature">
        <title>The Phaeodactylum genome reveals the evolutionary history of diatom genomes.</title>
        <authorList>
            <person name="Bowler C."/>
            <person name="Allen A.E."/>
            <person name="Badger J.H."/>
            <person name="Grimwood J."/>
            <person name="Jabbari K."/>
            <person name="Kuo A."/>
            <person name="Maheswari U."/>
            <person name="Martens C."/>
            <person name="Maumus F."/>
            <person name="Otillar R.P."/>
            <person name="Rayko E."/>
            <person name="Salamov A."/>
            <person name="Vandepoele K."/>
            <person name="Beszteri B."/>
            <person name="Gruber A."/>
            <person name="Heijde M."/>
            <person name="Katinka M."/>
            <person name="Mock T."/>
            <person name="Valentin K."/>
            <person name="Verret F."/>
            <person name="Berges J.A."/>
            <person name="Brownlee C."/>
            <person name="Cadoret J.P."/>
            <person name="Chiovitti A."/>
            <person name="Choi C.J."/>
            <person name="Coesel S."/>
            <person name="De Martino A."/>
            <person name="Detter J.C."/>
            <person name="Durkin C."/>
            <person name="Falciatore A."/>
            <person name="Fournet J."/>
            <person name="Haruta M."/>
            <person name="Huysman M.J."/>
            <person name="Jenkins B.D."/>
            <person name="Jiroutova K."/>
            <person name="Jorgensen R.E."/>
            <person name="Joubert Y."/>
            <person name="Kaplan A."/>
            <person name="Kroger N."/>
            <person name="Kroth P.G."/>
            <person name="La Roche J."/>
            <person name="Lindquist E."/>
            <person name="Lommer M."/>
            <person name="Martin-Jezequel V."/>
            <person name="Lopez P.J."/>
            <person name="Lucas S."/>
            <person name="Mangogna M."/>
            <person name="McGinnis K."/>
            <person name="Medlin L.K."/>
            <person name="Montsant A."/>
            <person name="Oudot-Le Secq M.P."/>
            <person name="Napoli C."/>
            <person name="Obornik M."/>
            <person name="Parker M.S."/>
            <person name="Petit J.L."/>
            <person name="Porcel B.M."/>
            <person name="Poulsen N."/>
            <person name="Robison M."/>
            <person name="Rychlewski L."/>
            <person name="Rynearson T.A."/>
            <person name="Schmutz J."/>
            <person name="Shapiro H."/>
            <person name="Siaut M."/>
            <person name="Stanley M."/>
            <person name="Sussman M.R."/>
            <person name="Taylor A.R."/>
            <person name="Vardi A."/>
            <person name="von Dassow P."/>
            <person name="Vyverman W."/>
            <person name="Willis A."/>
            <person name="Wyrwicz L.S."/>
            <person name="Rokhsar D.S."/>
            <person name="Weissenbach J."/>
            <person name="Armbrust E.V."/>
            <person name="Green B.R."/>
            <person name="Van de Peer Y."/>
            <person name="Grigoriev I.V."/>
        </authorList>
    </citation>
    <scope>NUCLEOTIDE SEQUENCE [LARGE SCALE GENOMIC DNA]</scope>
    <source>
        <strain evidence="1 2">CCAP 1055/1</strain>
    </source>
</reference>
<dbReference type="KEGG" id="pti:PHATRDRAFT_45394"/>
<dbReference type="GeneID" id="7200490"/>
<protein>
    <submittedName>
        <fullName evidence="1">Uncharacterized protein</fullName>
    </submittedName>
</protein>
<name>B7FXI9_PHATC</name>
<dbReference type="Proteomes" id="UP000000759">
    <property type="component" value="Chromosome 7"/>
</dbReference>
<dbReference type="OrthoDB" id="49246at2759"/>
<evidence type="ECO:0000313" key="2">
    <source>
        <dbReference type="Proteomes" id="UP000000759"/>
    </source>
</evidence>
<dbReference type="EMBL" id="CM000610">
    <property type="protein sequence ID" value="EEC48761.1"/>
    <property type="molecule type" value="Genomic_DNA"/>
</dbReference>
<evidence type="ECO:0000313" key="1">
    <source>
        <dbReference type="EMBL" id="EEC48761.1"/>
    </source>
</evidence>
<dbReference type="RefSeq" id="XP_002179775.1">
    <property type="nucleotide sequence ID" value="XM_002179739.1"/>
</dbReference>
<dbReference type="PaxDb" id="2850-Phatr45394"/>
<gene>
    <name evidence="1" type="ORF">PHATRDRAFT_45394</name>
</gene>
<proteinExistence type="predicted"/>
<dbReference type="InParanoid" id="B7FXI9"/>
<dbReference type="HOGENOM" id="CLU_587242_0_0_1"/>
<organism evidence="1 2">
    <name type="scientific">Phaeodactylum tricornutum (strain CCAP 1055/1)</name>
    <dbReference type="NCBI Taxonomy" id="556484"/>
    <lineage>
        <taxon>Eukaryota</taxon>
        <taxon>Sar</taxon>
        <taxon>Stramenopiles</taxon>
        <taxon>Ochrophyta</taxon>
        <taxon>Bacillariophyta</taxon>
        <taxon>Bacillariophyceae</taxon>
        <taxon>Bacillariophycidae</taxon>
        <taxon>Naviculales</taxon>
        <taxon>Phaeodactylaceae</taxon>
        <taxon>Phaeodactylum</taxon>
    </lineage>
</organism>
<keyword evidence="2" id="KW-1185">Reference proteome</keyword>
<dbReference type="AlphaFoldDB" id="B7FXI9"/>
<reference evidence="2" key="2">
    <citation type="submission" date="2008-08" db="EMBL/GenBank/DDBJ databases">
        <authorList>
            <consortium name="Diatom Consortium"/>
            <person name="Grigoriev I."/>
            <person name="Grimwood J."/>
            <person name="Kuo A."/>
            <person name="Otillar R.P."/>
            <person name="Salamov A."/>
            <person name="Detter J.C."/>
            <person name="Lindquist E."/>
            <person name="Shapiro H."/>
            <person name="Lucas S."/>
            <person name="Glavina del Rio T."/>
            <person name="Pitluck S."/>
            <person name="Rokhsar D."/>
            <person name="Bowler C."/>
        </authorList>
    </citation>
    <scope>GENOME REANNOTATION</scope>
    <source>
        <strain evidence="2">CCAP 1055/1</strain>
    </source>
</reference>